<name>A0AAP6ZPI1_9VIBR</name>
<feature type="domain" description="Solute-binding protein family 3/N-terminal" evidence="1">
    <location>
        <begin position="27"/>
        <end position="242"/>
    </location>
</feature>
<dbReference type="SUPFAM" id="SSF53850">
    <property type="entry name" value="Periplasmic binding protein-like II"/>
    <property type="match status" value="1"/>
</dbReference>
<dbReference type="PANTHER" id="PTHR38834:SF3">
    <property type="entry name" value="SOLUTE-BINDING PROTEIN FAMILY 3_N-TERMINAL DOMAIN-CONTAINING PROTEIN"/>
    <property type="match status" value="1"/>
</dbReference>
<dbReference type="InterPro" id="IPR001638">
    <property type="entry name" value="Solute-binding_3/MltF_N"/>
</dbReference>
<protein>
    <submittedName>
        <fullName evidence="2">Transporter substrate-binding domain-containing protein</fullName>
    </submittedName>
</protein>
<dbReference type="Gene3D" id="3.40.190.10">
    <property type="entry name" value="Periplasmic binding protein-like II"/>
    <property type="match status" value="2"/>
</dbReference>
<organism evidence="2 3">
    <name type="scientific">Vibrio coralliilyticus</name>
    <dbReference type="NCBI Taxonomy" id="190893"/>
    <lineage>
        <taxon>Bacteria</taxon>
        <taxon>Pseudomonadati</taxon>
        <taxon>Pseudomonadota</taxon>
        <taxon>Gammaproteobacteria</taxon>
        <taxon>Vibrionales</taxon>
        <taxon>Vibrionaceae</taxon>
        <taxon>Vibrio</taxon>
    </lineage>
</organism>
<dbReference type="Proteomes" id="UP000576645">
    <property type="component" value="Unassembled WGS sequence"/>
</dbReference>
<evidence type="ECO:0000313" key="3">
    <source>
        <dbReference type="Proteomes" id="UP000576645"/>
    </source>
</evidence>
<evidence type="ECO:0000259" key="1">
    <source>
        <dbReference type="Pfam" id="PF00497"/>
    </source>
</evidence>
<evidence type="ECO:0000313" key="2">
    <source>
        <dbReference type="EMBL" id="NOJ24246.1"/>
    </source>
</evidence>
<proteinExistence type="predicted"/>
<dbReference type="AlphaFoldDB" id="A0AAP6ZPI1"/>
<reference evidence="2 3" key="1">
    <citation type="submission" date="2019-09" db="EMBL/GenBank/DDBJ databases">
        <title>Draft genome sequencing and comparative genomics of hatchery-associated Vibrios.</title>
        <authorList>
            <person name="Kehlet-Delgado H."/>
            <person name="Mueller R.S."/>
        </authorList>
    </citation>
    <scope>NUCLEOTIDE SEQUENCE [LARGE SCALE GENOMIC DNA]</scope>
    <source>
        <strain evidence="2 3">09-121-3</strain>
    </source>
</reference>
<comment type="caution">
    <text evidence="2">The sequence shown here is derived from an EMBL/GenBank/DDBJ whole genome shotgun (WGS) entry which is preliminary data.</text>
</comment>
<dbReference type="EMBL" id="VTXP01000008">
    <property type="protein sequence ID" value="NOJ24246.1"/>
    <property type="molecule type" value="Genomic_DNA"/>
</dbReference>
<accession>A0AAP6ZPI1</accession>
<dbReference type="RefSeq" id="WP_006958803.1">
    <property type="nucleotide sequence ID" value="NZ_CP156658.1"/>
</dbReference>
<dbReference type="PANTHER" id="PTHR38834">
    <property type="entry name" value="PERIPLASMIC SUBSTRATE BINDING PROTEIN FAMILY 3"/>
    <property type="match status" value="1"/>
</dbReference>
<dbReference type="Pfam" id="PF00497">
    <property type="entry name" value="SBP_bac_3"/>
    <property type="match status" value="1"/>
</dbReference>
<gene>
    <name evidence="2" type="ORF">F0238_16045</name>
</gene>
<sequence length="244" mass="28375">MKRWFILIWYMSSIPMSVAMPRVQLMTEEFPPFGFYDDQGQLTGVGVELVKGLLAEMELPISITVLPWSRALKQLDTQPNHALFCMARTPEREEHYWWVGPLLSDGVYFYQYKNNVRALENLAAARVLTAIAVTQDYPEYNFLQSHNFTNLLATSMPLQNVRLLVKNRVDAIVSGEYAFLPLLDSLGLSSLSFFRSDVRLFHVDLYIAFSKQTDEAIVASWQQSLFRFKQTERYRIILKRYSQH</sequence>